<dbReference type="AlphaFoldDB" id="A0A2I1I7S5"/>
<dbReference type="Pfam" id="PF17802">
    <property type="entry name" value="SpaA"/>
    <property type="match status" value="2"/>
</dbReference>
<sequence>MLGPKLRVARTSTDVKMKLKGKKMAKKKSFRKLLAAAFALTLVGGMGAAGTANAATGAPWDAANANQKGSISIYKMKDGTAPAGEDQYTMAPEKVPADSYVPGAGFTVTPVTKVLVEGTKEKVELTKIEDWNKISKVVEGLNKNSSDTSLYELGAESTEQVTSATNKVLKFSDLPIGLYRVVEKTTPDGYSSADPFFITIPQITGKDSATATYKYNVDVFPKNKDQKDSVTKDAVQDSFVGAGDTIKYTITANFETTSNTKPLTAANYKGYAIFDDAEIAAYESITKDAVTAVTVDKINDPLTKGTDYTVEDQDNAVNLETGRKRVIVKFTDKGIEKIFNSAGTKKVSVAIEFKLKDNLPDSINNKSGFIPGNNSGDNTPIIPGGKGDKGTEFGKFEIVKVDAQNNKTKLANAKFMFFATEADANKCAAKPGDATECAGASKIGELITDVDGKTDSTKKFKVGAKFWAVETAAPSNDYVLPGKAVEITVARSAKGTCSDTTKTTRDECVAVEANTWTYDAFSMNIENVKKADSGNWFNLPKTGAIGVGIFALLGAGLVAGGTTMHMRSRRRENA</sequence>
<keyword evidence="1" id="KW-0472">Membrane</keyword>
<dbReference type="InterPro" id="IPR041033">
    <property type="entry name" value="SpaA_PFL_dom_1"/>
</dbReference>
<name>A0A2I1I7S5_9ACTO</name>
<reference evidence="3 4" key="1">
    <citation type="submission" date="2017-12" db="EMBL/GenBank/DDBJ databases">
        <title>Phylogenetic diversity of female urinary microbiome.</title>
        <authorList>
            <person name="Thomas-White K."/>
            <person name="Wolfe A.J."/>
        </authorList>
    </citation>
    <scope>NUCLEOTIDE SEQUENCE [LARGE SCALE GENOMIC DNA]</scope>
    <source>
        <strain evidence="3 4">UMB0250</strain>
    </source>
</reference>
<dbReference type="EMBL" id="PKKJ01000001">
    <property type="protein sequence ID" value="PKY67179.1"/>
    <property type="molecule type" value="Genomic_DNA"/>
</dbReference>
<dbReference type="InterPro" id="IPR013783">
    <property type="entry name" value="Ig-like_fold"/>
</dbReference>
<feature type="domain" description="SpaA-like prealbumin fold" evidence="2">
    <location>
        <begin position="394"/>
        <end position="494"/>
    </location>
</feature>
<evidence type="ECO:0000313" key="3">
    <source>
        <dbReference type="EMBL" id="PKY67179.1"/>
    </source>
</evidence>
<comment type="caution">
    <text evidence="3">The sequence shown here is derived from an EMBL/GenBank/DDBJ whole genome shotgun (WGS) entry which is preliminary data.</text>
</comment>
<dbReference type="Gene3D" id="2.60.40.740">
    <property type="match status" value="1"/>
</dbReference>
<keyword evidence="1" id="KW-0812">Transmembrane</keyword>
<organism evidence="3 4">
    <name type="scientific">Schaalia turicensis</name>
    <dbReference type="NCBI Taxonomy" id="131111"/>
    <lineage>
        <taxon>Bacteria</taxon>
        <taxon>Bacillati</taxon>
        <taxon>Actinomycetota</taxon>
        <taxon>Actinomycetes</taxon>
        <taxon>Actinomycetales</taxon>
        <taxon>Actinomycetaceae</taxon>
        <taxon>Schaalia</taxon>
    </lineage>
</organism>
<feature type="transmembrane region" description="Helical" evidence="1">
    <location>
        <begin position="543"/>
        <end position="561"/>
    </location>
</feature>
<evidence type="ECO:0000256" key="1">
    <source>
        <dbReference type="SAM" id="Phobius"/>
    </source>
</evidence>
<evidence type="ECO:0000313" key="4">
    <source>
        <dbReference type="Proteomes" id="UP000234545"/>
    </source>
</evidence>
<gene>
    <name evidence="3" type="ORF">CYJ25_02820</name>
</gene>
<evidence type="ECO:0000259" key="2">
    <source>
        <dbReference type="Pfam" id="PF17802"/>
    </source>
</evidence>
<dbReference type="NCBIfam" id="NF033902">
    <property type="entry name" value="iso_D2_wall_anc"/>
    <property type="match status" value="1"/>
</dbReference>
<proteinExistence type="predicted"/>
<feature type="domain" description="SpaA-like prealbumin fold" evidence="2">
    <location>
        <begin position="123"/>
        <end position="202"/>
    </location>
</feature>
<dbReference type="InterPro" id="IPR048052">
    <property type="entry name" value="FM1-like"/>
</dbReference>
<dbReference type="Gene3D" id="2.60.40.10">
    <property type="entry name" value="Immunoglobulins"/>
    <property type="match status" value="2"/>
</dbReference>
<accession>A0A2I1I7S5</accession>
<dbReference type="OrthoDB" id="3267513at2"/>
<protein>
    <recommendedName>
        <fullName evidence="2">SpaA-like prealbumin fold domain-containing protein</fullName>
    </recommendedName>
</protein>
<keyword evidence="1" id="KW-1133">Transmembrane helix</keyword>
<dbReference type="NCBIfam" id="TIGR01167">
    <property type="entry name" value="LPXTG_anchor"/>
    <property type="match status" value="1"/>
</dbReference>
<dbReference type="GO" id="GO:0005975">
    <property type="term" value="P:carbohydrate metabolic process"/>
    <property type="evidence" value="ECO:0007669"/>
    <property type="project" value="UniProtKB-ARBA"/>
</dbReference>
<dbReference type="Proteomes" id="UP000234545">
    <property type="component" value="Unassembled WGS sequence"/>
</dbReference>